<evidence type="ECO:0000256" key="1">
    <source>
        <dbReference type="ARBA" id="ARBA00022729"/>
    </source>
</evidence>
<dbReference type="OrthoDB" id="8613538at2"/>
<feature type="signal peptide" evidence="4">
    <location>
        <begin position="1"/>
        <end position="24"/>
    </location>
</feature>
<comment type="caution">
    <text evidence="6">The sequence shown here is derived from an EMBL/GenBank/DDBJ whole genome shotgun (WGS) entry which is preliminary data.</text>
</comment>
<dbReference type="InterPro" id="IPR001638">
    <property type="entry name" value="Solute-binding_3/MltF_N"/>
</dbReference>
<dbReference type="SUPFAM" id="SSF53850">
    <property type="entry name" value="Periplasmic binding protein-like II"/>
    <property type="match status" value="1"/>
</dbReference>
<keyword evidence="7" id="KW-1185">Reference proteome</keyword>
<organism evidence="6 7">
    <name type="scientific">Siminovitchia fortis</name>
    <dbReference type="NCBI Taxonomy" id="254758"/>
    <lineage>
        <taxon>Bacteria</taxon>
        <taxon>Bacillati</taxon>
        <taxon>Bacillota</taxon>
        <taxon>Bacilli</taxon>
        <taxon>Bacillales</taxon>
        <taxon>Bacillaceae</taxon>
        <taxon>Siminovitchia</taxon>
    </lineage>
</organism>
<feature type="domain" description="Solute-binding protein family 3/N-terminal" evidence="5">
    <location>
        <begin position="35"/>
        <end position="265"/>
    </location>
</feature>
<gene>
    <name evidence="6" type="ORF">D4N35_010175</name>
</gene>
<dbReference type="Pfam" id="PF00497">
    <property type="entry name" value="SBP_bac_3"/>
    <property type="match status" value="1"/>
</dbReference>
<evidence type="ECO:0000256" key="4">
    <source>
        <dbReference type="SAM" id="SignalP"/>
    </source>
</evidence>
<evidence type="ECO:0000256" key="2">
    <source>
        <dbReference type="ARBA" id="ARBA00023139"/>
    </source>
</evidence>
<keyword evidence="2" id="KW-0564">Palmitate</keyword>
<evidence type="ECO:0000256" key="3">
    <source>
        <dbReference type="ARBA" id="ARBA00023288"/>
    </source>
</evidence>
<dbReference type="EMBL" id="QYTU02000020">
    <property type="protein sequence ID" value="RWR10072.1"/>
    <property type="molecule type" value="Genomic_DNA"/>
</dbReference>
<dbReference type="PROSITE" id="PS51257">
    <property type="entry name" value="PROKAR_LIPOPROTEIN"/>
    <property type="match status" value="1"/>
</dbReference>
<dbReference type="SMART" id="SM00062">
    <property type="entry name" value="PBPb"/>
    <property type="match status" value="1"/>
</dbReference>
<dbReference type="PANTHER" id="PTHR35936">
    <property type="entry name" value="MEMBRANE-BOUND LYTIC MUREIN TRANSGLYCOSYLASE F"/>
    <property type="match status" value="1"/>
</dbReference>
<evidence type="ECO:0000313" key="6">
    <source>
        <dbReference type="EMBL" id="RWR10072.1"/>
    </source>
</evidence>
<protein>
    <submittedName>
        <fullName evidence="6">Transporter substrate-binding domain-containing protein</fullName>
    </submittedName>
</protein>
<sequence length="282" mass="32008">MKKFWAGAAALFGLIFIISGCSQGAGNEADDGKKVIKVAISDEVNPPFLYADENNEPIGYDMDYMKEIEKKLPDYKFEYIWGEEESNLVGVDTGKYDFAINWFFKNPERQEKFLYPEHEFGYSLTSLVTKKDRDDIKTLDDMVGKKFPPVSPSGGLRAILNAYNDQHPDNPLTLESMDSPSNAENLKMVDKGKADAMFINVTTFNEIQKELDLDLKVAGIISKEPIYAVYSKENKELAQKIDQATVELTEDGTLSKLAEKWFGVDFFQDLDYINEKGFNFEE</sequence>
<dbReference type="Proteomes" id="UP000273811">
    <property type="component" value="Unassembled WGS sequence"/>
</dbReference>
<name>A0A443ISC9_9BACI</name>
<dbReference type="AlphaFoldDB" id="A0A443ISC9"/>
<dbReference type="Gene3D" id="3.40.190.10">
    <property type="entry name" value="Periplasmic binding protein-like II"/>
    <property type="match status" value="2"/>
</dbReference>
<dbReference type="PANTHER" id="PTHR35936:SF18">
    <property type="entry name" value="L-CYSTINE-BINDING PROTEIN TCYJ"/>
    <property type="match status" value="1"/>
</dbReference>
<reference evidence="6" key="1">
    <citation type="submission" date="2018-12" db="EMBL/GenBank/DDBJ databases">
        <authorList>
            <person name="Sun L."/>
            <person name="Chen Z."/>
        </authorList>
    </citation>
    <scope>NUCLEOTIDE SEQUENCE [LARGE SCALE GENOMIC DNA]</scope>
    <source>
        <strain evidence="6">DSM 16012</strain>
    </source>
</reference>
<keyword evidence="1 4" id="KW-0732">Signal</keyword>
<evidence type="ECO:0000313" key="7">
    <source>
        <dbReference type="Proteomes" id="UP000273811"/>
    </source>
</evidence>
<keyword evidence="3" id="KW-0449">Lipoprotein</keyword>
<proteinExistence type="predicted"/>
<dbReference type="RefSeq" id="WP_120073145.1">
    <property type="nucleotide sequence ID" value="NZ_CP126113.1"/>
</dbReference>
<evidence type="ECO:0000259" key="5">
    <source>
        <dbReference type="SMART" id="SM00062"/>
    </source>
</evidence>
<accession>A0A443ISC9</accession>
<feature type="chain" id="PRO_5019068087" evidence="4">
    <location>
        <begin position="25"/>
        <end position="282"/>
    </location>
</feature>